<dbReference type="PANTHER" id="PTHR21085">
    <property type="entry name" value="CHORISMATE SYNTHASE"/>
    <property type="match status" value="1"/>
</dbReference>
<dbReference type="GO" id="GO:0004107">
    <property type="term" value="F:chorismate synthase activity"/>
    <property type="evidence" value="ECO:0007669"/>
    <property type="project" value="UniProtKB-UniRule"/>
</dbReference>
<keyword evidence="7 11" id="KW-0274">FAD</keyword>
<gene>
    <name evidence="11 12" type="primary">aroC</name>
    <name evidence="12" type="ORF">H8706_04375</name>
</gene>
<dbReference type="InterPro" id="IPR035904">
    <property type="entry name" value="Chorismate_synth_AroC_sf"/>
</dbReference>
<comment type="subunit">
    <text evidence="11">Homotetramer.</text>
</comment>
<dbReference type="PROSITE" id="PS00788">
    <property type="entry name" value="CHORISMATE_SYNTHASE_2"/>
    <property type="match status" value="1"/>
</dbReference>
<dbReference type="GO" id="GO:0010181">
    <property type="term" value="F:FMN binding"/>
    <property type="evidence" value="ECO:0007669"/>
    <property type="project" value="TreeGrafter"/>
</dbReference>
<comment type="caution">
    <text evidence="12">The sequence shown here is derived from an EMBL/GenBank/DDBJ whole genome shotgun (WGS) entry which is preliminary data.</text>
</comment>
<comment type="function">
    <text evidence="11">Catalyzes the anti-1,4-elimination of the C-3 phosphate and the C-6 proR hydrogen from 5-enolpyruvylshikimate-3-phosphate (EPSP) to yield chorismate, which is the branch point compound that serves as the starting substrate for the three terminal pathways of aromatic amino acid biosynthesis. This reaction introduces a second double bond into the aromatic ring system.</text>
</comment>
<feature type="binding site" evidence="11">
    <location>
        <begin position="299"/>
        <end position="303"/>
    </location>
    <ligand>
        <name>FMN</name>
        <dbReference type="ChEBI" id="CHEBI:58210"/>
    </ligand>
</feature>
<comment type="catalytic activity">
    <reaction evidence="11">
        <text>5-O-(1-carboxyvinyl)-3-phosphoshikimate = chorismate + phosphate</text>
        <dbReference type="Rhea" id="RHEA:21020"/>
        <dbReference type="ChEBI" id="CHEBI:29748"/>
        <dbReference type="ChEBI" id="CHEBI:43474"/>
        <dbReference type="ChEBI" id="CHEBI:57701"/>
        <dbReference type="EC" id="4.2.3.5"/>
    </reaction>
</comment>
<dbReference type="EMBL" id="JACRTE010000004">
    <property type="protein sequence ID" value="MBC8596103.1"/>
    <property type="molecule type" value="Genomic_DNA"/>
</dbReference>
<dbReference type="GO" id="GO:0008652">
    <property type="term" value="P:amino acid biosynthetic process"/>
    <property type="evidence" value="ECO:0007669"/>
    <property type="project" value="UniProtKB-KW"/>
</dbReference>
<keyword evidence="13" id="KW-1185">Reference proteome</keyword>
<evidence type="ECO:0000256" key="10">
    <source>
        <dbReference type="ARBA" id="ARBA00023239"/>
    </source>
</evidence>
<reference evidence="12" key="1">
    <citation type="submission" date="2020-08" db="EMBL/GenBank/DDBJ databases">
        <title>Genome public.</title>
        <authorList>
            <person name="Liu C."/>
            <person name="Sun Q."/>
        </authorList>
    </citation>
    <scope>NUCLEOTIDE SEQUENCE</scope>
    <source>
        <strain evidence="12">NSJ-50</strain>
    </source>
</reference>
<dbReference type="NCBIfam" id="NF003793">
    <property type="entry name" value="PRK05382.1"/>
    <property type="match status" value="1"/>
</dbReference>
<feature type="binding site" evidence="11">
    <location>
        <position position="46"/>
    </location>
    <ligand>
        <name>NADP(+)</name>
        <dbReference type="ChEBI" id="CHEBI:58349"/>
    </ligand>
</feature>
<dbReference type="RefSeq" id="WP_262431654.1">
    <property type="nucleotide sequence ID" value="NZ_JACRTE010000004.1"/>
</dbReference>
<evidence type="ECO:0000256" key="3">
    <source>
        <dbReference type="ARBA" id="ARBA00013036"/>
    </source>
</evidence>
<sequence>MNIFGNNIKFSIFGESHGVAIGGIIDGIKPGTKLDFEKIDQMMKKRNHRAVYSTQRAEADKYEILSGVVDGITTGAPLAFEIRNADTKSGHYSELASVMRPSHADYGAYVKFKGFADHRGGGHFSGRITAPLTFAGAIFKNELEKKGIFIYPHILSIGNIRDKSFLEDDGASIGELGFFPVTSEKIKDEMLSYIESVRADKNSCGGIVEVAVCGVDAGFGNPFFGSVESEISKMMFSIPAVKGIEFGRGFDITHLTGFEANDNYYYDENKNVRVKKNNNGGIVGGITNGAPIIFRVAVKPTPSIFKTQDTINVKTKENTALTLEGRHDSCIVPRAAAAIEAATAMVIYDIIS</sequence>
<keyword evidence="4 11" id="KW-0028">Amino-acid biosynthesis</keyword>
<feature type="binding site" evidence="11">
    <location>
        <begin position="123"/>
        <end position="125"/>
    </location>
    <ligand>
        <name>FMN</name>
        <dbReference type="ChEBI" id="CHEBI:58210"/>
    </ligand>
</feature>
<evidence type="ECO:0000256" key="7">
    <source>
        <dbReference type="ARBA" id="ARBA00022827"/>
    </source>
</evidence>
<comment type="caution">
    <text evidence="11">Lacks conserved residue(s) required for the propagation of feature annotation.</text>
</comment>
<dbReference type="PIRSF" id="PIRSF001456">
    <property type="entry name" value="Chorismate_synth"/>
    <property type="match status" value="1"/>
</dbReference>
<keyword evidence="8 11" id="KW-0521">NADP</keyword>
<dbReference type="GO" id="GO:0005829">
    <property type="term" value="C:cytosol"/>
    <property type="evidence" value="ECO:0007669"/>
    <property type="project" value="TreeGrafter"/>
</dbReference>
<evidence type="ECO:0000256" key="5">
    <source>
        <dbReference type="ARBA" id="ARBA00022630"/>
    </source>
</evidence>
<evidence type="ECO:0000313" key="13">
    <source>
        <dbReference type="Proteomes" id="UP000647416"/>
    </source>
</evidence>
<evidence type="ECO:0000256" key="11">
    <source>
        <dbReference type="HAMAP-Rule" id="MF_00300"/>
    </source>
</evidence>
<dbReference type="Pfam" id="PF01264">
    <property type="entry name" value="Chorismate_synt"/>
    <property type="match status" value="1"/>
</dbReference>
<keyword evidence="5 11" id="KW-0285">Flavoprotein</keyword>
<dbReference type="HAMAP" id="MF_00300">
    <property type="entry name" value="Chorismate_synth"/>
    <property type="match status" value="1"/>
</dbReference>
<dbReference type="AlphaFoldDB" id="A0A926F5G4"/>
<comment type="pathway">
    <text evidence="1 11">Metabolic intermediate biosynthesis; chorismate biosynthesis; chorismate from D-erythrose 4-phosphate and phosphoenolpyruvate: step 7/7.</text>
</comment>
<dbReference type="PANTHER" id="PTHR21085:SF0">
    <property type="entry name" value="CHORISMATE SYNTHASE"/>
    <property type="match status" value="1"/>
</dbReference>
<evidence type="ECO:0000256" key="6">
    <source>
        <dbReference type="ARBA" id="ARBA00022643"/>
    </source>
</evidence>
<comment type="similarity">
    <text evidence="2 11">Belongs to the chorismate synthase family.</text>
</comment>
<dbReference type="EC" id="4.2.3.5" evidence="3 11"/>
<dbReference type="InterPro" id="IPR000453">
    <property type="entry name" value="Chorismate_synth"/>
</dbReference>
<name>A0A926F5G4_9FIRM</name>
<feature type="binding site" evidence="11">
    <location>
        <position position="326"/>
    </location>
    <ligand>
        <name>FMN</name>
        <dbReference type="ChEBI" id="CHEBI:58210"/>
    </ligand>
</feature>
<dbReference type="Gene3D" id="3.60.150.10">
    <property type="entry name" value="Chorismate synthase AroC"/>
    <property type="match status" value="1"/>
</dbReference>
<evidence type="ECO:0000256" key="8">
    <source>
        <dbReference type="ARBA" id="ARBA00022857"/>
    </source>
</evidence>
<comment type="cofactor">
    <cofactor evidence="11">
        <name>FMNH2</name>
        <dbReference type="ChEBI" id="CHEBI:57618"/>
    </cofactor>
    <text evidence="11">Reduced FMN (FMNH(2)).</text>
</comment>
<dbReference type="InterPro" id="IPR020541">
    <property type="entry name" value="Chorismate_synthase_CS"/>
</dbReference>
<feature type="binding site" evidence="11">
    <location>
        <position position="284"/>
    </location>
    <ligand>
        <name>FMN</name>
        <dbReference type="ChEBI" id="CHEBI:58210"/>
    </ligand>
</feature>
<protein>
    <recommendedName>
        <fullName evidence="3 11">Chorismate synthase</fullName>
        <shortName evidence="11">CS</shortName>
        <ecNumber evidence="3 11">4.2.3.5</ecNumber>
    </recommendedName>
    <alternativeName>
        <fullName evidence="11">5-enolpyruvylshikimate-3-phosphate phospholyase</fullName>
    </alternativeName>
</protein>
<evidence type="ECO:0000313" key="12">
    <source>
        <dbReference type="EMBL" id="MBC8596103.1"/>
    </source>
</evidence>
<keyword evidence="9 11" id="KW-0057">Aromatic amino acid biosynthesis</keyword>
<accession>A0A926F5G4</accession>
<dbReference type="GO" id="GO:0009423">
    <property type="term" value="P:chorismate biosynthetic process"/>
    <property type="evidence" value="ECO:0007669"/>
    <property type="project" value="UniProtKB-UniRule"/>
</dbReference>
<dbReference type="NCBIfam" id="TIGR00033">
    <property type="entry name" value="aroC"/>
    <property type="match status" value="1"/>
</dbReference>
<dbReference type="GO" id="GO:0009073">
    <property type="term" value="P:aromatic amino acid family biosynthetic process"/>
    <property type="evidence" value="ECO:0007669"/>
    <property type="project" value="UniProtKB-KW"/>
</dbReference>
<dbReference type="CDD" id="cd07304">
    <property type="entry name" value="Chorismate_synthase"/>
    <property type="match status" value="1"/>
</dbReference>
<evidence type="ECO:0000256" key="9">
    <source>
        <dbReference type="ARBA" id="ARBA00023141"/>
    </source>
</evidence>
<evidence type="ECO:0000256" key="4">
    <source>
        <dbReference type="ARBA" id="ARBA00022605"/>
    </source>
</evidence>
<keyword evidence="6 11" id="KW-0288">FMN</keyword>
<keyword evidence="10 11" id="KW-0456">Lyase</keyword>
<evidence type="ECO:0000256" key="2">
    <source>
        <dbReference type="ARBA" id="ARBA00008014"/>
    </source>
</evidence>
<dbReference type="SUPFAM" id="SSF103263">
    <property type="entry name" value="Chorismate synthase, AroC"/>
    <property type="match status" value="1"/>
</dbReference>
<evidence type="ECO:0000256" key="1">
    <source>
        <dbReference type="ARBA" id="ARBA00005044"/>
    </source>
</evidence>
<dbReference type="Proteomes" id="UP000647416">
    <property type="component" value="Unassembled WGS sequence"/>
</dbReference>
<organism evidence="12 13">
    <name type="scientific">Qingrenia yutianensis</name>
    <dbReference type="NCBI Taxonomy" id="2763676"/>
    <lineage>
        <taxon>Bacteria</taxon>
        <taxon>Bacillati</taxon>
        <taxon>Bacillota</taxon>
        <taxon>Clostridia</taxon>
        <taxon>Eubacteriales</taxon>
        <taxon>Oscillospiraceae</taxon>
        <taxon>Qingrenia</taxon>
    </lineage>
</organism>
<proteinExistence type="inferred from homology"/>